<evidence type="ECO:0000313" key="2">
    <source>
        <dbReference type="EMBL" id="MDK3071927.1"/>
    </source>
</evidence>
<gene>
    <name evidence="2" type="ORF">QO034_02280</name>
</gene>
<reference evidence="2 3" key="1">
    <citation type="submission" date="2023-05" db="EMBL/GenBank/DDBJ databases">
        <title>Sedimentitalea sp. nov. JM2-8.</title>
        <authorList>
            <person name="Huang J."/>
        </authorList>
    </citation>
    <scope>NUCLEOTIDE SEQUENCE [LARGE SCALE GENOMIC DNA]</scope>
    <source>
        <strain evidence="2 3">JM2-8</strain>
    </source>
</reference>
<protein>
    <recommendedName>
        <fullName evidence="4">Protease inhibitor Inh</fullName>
    </recommendedName>
</protein>
<dbReference type="Proteomes" id="UP001227126">
    <property type="component" value="Unassembled WGS sequence"/>
</dbReference>
<dbReference type="EMBL" id="JASNJE010000002">
    <property type="protein sequence ID" value="MDK3071927.1"/>
    <property type="molecule type" value="Genomic_DNA"/>
</dbReference>
<evidence type="ECO:0000256" key="1">
    <source>
        <dbReference type="SAM" id="SignalP"/>
    </source>
</evidence>
<name>A0ABT7FA01_9RHOB</name>
<dbReference type="RefSeq" id="WP_284483881.1">
    <property type="nucleotide sequence ID" value="NZ_JASNJE010000002.1"/>
</dbReference>
<feature type="chain" id="PRO_5046390747" description="Protease inhibitor Inh" evidence="1">
    <location>
        <begin position="19"/>
        <end position="111"/>
    </location>
</feature>
<accession>A0ABT7FA01</accession>
<organism evidence="2 3">
    <name type="scientific">Sedimentitalea xiamensis</name>
    <dbReference type="NCBI Taxonomy" id="3050037"/>
    <lineage>
        <taxon>Bacteria</taxon>
        <taxon>Pseudomonadati</taxon>
        <taxon>Pseudomonadota</taxon>
        <taxon>Alphaproteobacteria</taxon>
        <taxon>Rhodobacterales</taxon>
        <taxon>Paracoccaceae</taxon>
        <taxon>Sedimentitalea</taxon>
    </lineage>
</organism>
<proteinExistence type="predicted"/>
<sequence>MKFVLTLGLILGPATAMAEDCRWAGGSFRGEDGGFQAQFEVNADCTEMTFQSSGNAGIQAQDVPQTFSLSPEGHGWVADINGVNATLAKDGNYVNFIGKGIDTRLQTRPVE</sequence>
<keyword evidence="1" id="KW-0732">Signal</keyword>
<evidence type="ECO:0000313" key="3">
    <source>
        <dbReference type="Proteomes" id="UP001227126"/>
    </source>
</evidence>
<feature type="signal peptide" evidence="1">
    <location>
        <begin position="1"/>
        <end position="18"/>
    </location>
</feature>
<keyword evidence="3" id="KW-1185">Reference proteome</keyword>
<evidence type="ECO:0008006" key="4">
    <source>
        <dbReference type="Google" id="ProtNLM"/>
    </source>
</evidence>
<comment type="caution">
    <text evidence="2">The sequence shown here is derived from an EMBL/GenBank/DDBJ whole genome shotgun (WGS) entry which is preliminary data.</text>
</comment>